<dbReference type="Proteomes" id="UP000789595">
    <property type="component" value="Unassembled WGS sequence"/>
</dbReference>
<dbReference type="OrthoDB" id="10028886at2759"/>
<feature type="domain" description="Thiaminase-2/PQQC" evidence="1">
    <location>
        <begin position="83"/>
        <end position="275"/>
    </location>
</feature>
<accession>A0A8J2SU11</accession>
<dbReference type="AlphaFoldDB" id="A0A8J2SU11"/>
<organism evidence="2 3">
    <name type="scientific">Pelagomonas calceolata</name>
    <dbReference type="NCBI Taxonomy" id="35677"/>
    <lineage>
        <taxon>Eukaryota</taxon>
        <taxon>Sar</taxon>
        <taxon>Stramenopiles</taxon>
        <taxon>Ochrophyta</taxon>
        <taxon>Pelagophyceae</taxon>
        <taxon>Pelagomonadales</taxon>
        <taxon>Pelagomonadaceae</taxon>
        <taxon>Pelagomonas</taxon>
    </lineage>
</organism>
<dbReference type="EMBL" id="CAKKNE010000005">
    <property type="protein sequence ID" value="CAH0376278.1"/>
    <property type="molecule type" value="Genomic_DNA"/>
</dbReference>
<evidence type="ECO:0000259" key="1">
    <source>
        <dbReference type="Pfam" id="PF03070"/>
    </source>
</evidence>
<dbReference type="InterPro" id="IPR050967">
    <property type="entry name" value="Thiamine_Salvage_TenA"/>
</dbReference>
<proteinExistence type="predicted"/>
<comment type="caution">
    <text evidence="2">The sequence shown here is derived from an EMBL/GenBank/DDBJ whole genome shotgun (WGS) entry which is preliminary data.</text>
</comment>
<dbReference type="Gene3D" id="1.20.910.10">
    <property type="entry name" value="Heme oxygenase-like"/>
    <property type="match status" value="1"/>
</dbReference>
<dbReference type="SUPFAM" id="SSF48613">
    <property type="entry name" value="Heme oxygenase-like"/>
    <property type="match status" value="1"/>
</dbReference>
<dbReference type="GO" id="GO:0005829">
    <property type="term" value="C:cytosol"/>
    <property type="evidence" value="ECO:0007669"/>
    <property type="project" value="TreeGrafter"/>
</dbReference>
<dbReference type="CDD" id="cd19368">
    <property type="entry name" value="TenA_C_AtTH2-like"/>
    <property type="match status" value="1"/>
</dbReference>
<name>A0A8J2SU11_9STRA</name>
<dbReference type="GO" id="GO:0006772">
    <property type="term" value="P:thiamine metabolic process"/>
    <property type="evidence" value="ECO:0007669"/>
    <property type="project" value="UniProtKB-ARBA"/>
</dbReference>
<dbReference type="PANTHER" id="PTHR43198">
    <property type="entry name" value="BIFUNCTIONAL TH2 PROTEIN"/>
    <property type="match status" value="1"/>
</dbReference>
<dbReference type="InterPro" id="IPR016084">
    <property type="entry name" value="Haem_Oase-like_multi-hlx"/>
</dbReference>
<evidence type="ECO:0000313" key="3">
    <source>
        <dbReference type="Proteomes" id="UP000789595"/>
    </source>
</evidence>
<dbReference type="Pfam" id="PF03070">
    <property type="entry name" value="TENA_THI-4"/>
    <property type="match status" value="1"/>
</dbReference>
<keyword evidence="3" id="KW-1185">Reference proteome</keyword>
<protein>
    <recommendedName>
        <fullName evidence="1">Thiaminase-2/PQQC domain-containing protein</fullName>
    </recommendedName>
</protein>
<dbReference type="InterPro" id="IPR004305">
    <property type="entry name" value="Thiaminase-2/PQQC"/>
</dbReference>
<gene>
    <name evidence="2" type="ORF">PECAL_5P08470</name>
</gene>
<reference evidence="2" key="1">
    <citation type="submission" date="2021-11" db="EMBL/GenBank/DDBJ databases">
        <authorList>
            <consortium name="Genoscope - CEA"/>
            <person name="William W."/>
        </authorList>
    </citation>
    <scope>NUCLEOTIDE SEQUENCE</scope>
</reference>
<dbReference type="PANTHER" id="PTHR43198:SF2">
    <property type="entry name" value="SI:CH1073-67J19.1-RELATED"/>
    <property type="match status" value="1"/>
</dbReference>
<sequence length="310" mass="34239">MRRVAYATRSGAWHGCDSTLCAQSQRCCSCAHSSAAIAQSQLKTMRAVQRWSLALLLKTAAAGLASELWRENSATAQQSPWDPFVLGLGAGTLKKETFATYVAQDAAFLKSFADAYKRAERKCGEEEAPPLQARCRGDLRELRDAVEEELKLHSGYAKKWGADLGKDFKPLKATIDYTSFLEKISRDPTASAAEVVAAMVPCMTLYAILGKRLEKAGIEDDNPYREWVETYSSDEFWEAKEQAEGLLDVLTPHGCERCGDLYAEAMRLEHSFFAAQDVAPDWIRLTSSFRARLEASLSGASLRAGAEMEL</sequence>
<evidence type="ECO:0000313" key="2">
    <source>
        <dbReference type="EMBL" id="CAH0376278.1"/>
    </source>
</evidence>